<sequence>MVAPHVYGVAGGLDHCSKAKSLPTTPWKLCRIQHPSSVTLNGSPPPLLSPFAITIEKNLKKGKCCIKNGVRRDNNVRVIGLSESLIELFNGVIEMLNDIHERSVFNGNLLENLRISSITVGLRLTWKVEFVNNPPPNLIDPIKGIIADVQHLRYMVYSVKFRFPLNVPYLYPDAWLLYLKPLYGFDQPYAVNGFDQRHEYDSCLRYVKKVAFYNYSHPLFFDKVKMAHFIYKVYEIRKRNPQMFNRLVRLDQTTPLTNMTDWLAAIPINPFLPDGDINQPPLRQVLYDRALYDSQGQPLFRDNYQFPNDVVTYLRTVCEHARDINRDVWSGKILKELHQVLPDALPKIHFLLCSKFDDQICLTHFSANHMVKLMRHGPFGYKGLKL</sequence>
<dbReference type="AlphaFoldDB" id="A0A4S4EWL4"/>
<proteinExistence type="predicted"/>
<protein>
    <submittedName>
        <fullName evidence="1">Uncharacterized protein</fullName>
    </submittedName>
</protein>
<evidence type="ECO:0000313" key="2">
    <source>
        <dbReference type="Proteomes" id="UP000306102"/>
    </source>
</evidence>
<evidence type="ECO:0000313" key="1">
    <source>
        <dbReference type="EMBL" id="THG21400.1"/>
    </source>
</evidence>
<name>A0A4S4EWL4_CAMSN</name>
<keyword evidence="2" id="KW-1185">Reference proteome</keyword>
<dbReference type="Proteomes" id="UP000306102">
    <property type="component" value="Unassembled WGS sequence"/>
</dbReference>
<reference evidence="1 2" key="1">
    <citation type="journal article" date="2018" name="Proc. Natl. Acad. Sci. U.S.A.">
        <title>Draft genome sequence of Camellia sinensis var. sinensis provides insights into the evolution of the tea genome and tea quality.</title>
        <authorList>
            <person name="Wei C."/>
            <person name="Yang H."/>
            <person name="Wang S."/>
            <person name="Zhao J."/>
            <person name="Liu C."/>
            <person name="Gao L."/>
            <person name="Xia E."/>
            <person name="Lu Y."/>
            <person name="Tai Y."/>
            <person name="She G."/>
            <person name="Sun J."/>
            <person name="Cao H."/>
            <person name="Tong W."/>
            <person name="Gao Q."/>
            <person name="Li Y."/>
            <person name="Deng W."/>
            <person name="Jiang X."/>
            <person name="Wang W."/>
            <person name="Chen Q."/>
            <person name="Zhang S."/>
            <person name="Li H."/>
            <person name="Wu J."/>
            <person name="Wang P."/>
            <person name="Li P."/>
            <person name="Shi C."/>
            <person name="Zheng F."/>
            <person name="Jian J."/>
            <person name="Huang B."/>
            <person name="Shan D."/>
            <person name="Shi M."/>
            <person name="Fang C."/>
            <person name="Yue Y."/>
            <person name="Li F."/>
            <person name="Li D."/>
            <person name="Wei S."/>
            <person name="Han B."/>
            <person name="Jiang C."/>
            <person name="Yin Y."/>
            <person name="Xia T."/>
            <person name="Zhang Z."/>
            <person name="Bennetzen J.L."/>
            <person name="Zhao S."/>
            <person name="Wan X."/>
        </authorList>
    </citation>
    <scope>NUCLEOTIDE SEQUENCE [LARGE SCALE GENOMIC DNA]</scope>
    <source>
        <strain evidence="2">cv. Shuchazao</strain>
        <tissue evidence="1">Leaf</tissue>
    </source>
</reference>
<dbReference type="EMBL" id="SDRB02001396">
    <property type="protein sequence ID" value="THG21400.1"/>
    <property type="molecule type" value="Genomic_DNA"/>
</dbReference>
<organism evidence="1 2">
    <name type="scientific">Camellia sinensis var. sinensis</name>
    <name type="common">China tea</name>
    <dbReference type="NCBI Taxonomy" id="542762"/>
    <lineage>
        <taxon>Eukaryota</taxon>
        <taxon>Viridiplantae</taxon>
        <taxon>Streptophyta</taxon>
        <taxon>Embryophyta</taxon>
        <taxon>Tracheophyta</taxon>
        <taxon>Spermatophyta</taxon>
        <taxon>Magnoliopsida</taxon>
        <taxon>eudicotyledons</taxon>
        <taxon>Gunneridae</taxon>
        <taxon>Pentapetalae</taxon>
        <taxon>asterids</taxon>
        <taxon>Ericales</taxon>
        <taxon>Theaceae</taxon>
        <taxon>Camellia</taxon>
    </lineage>
</organism>
<accession>A0A4S4EWL4</accession>
<gene>
    <name evidence="1" type="ORF">TEA_008496</name>
</gene>
<comment type="caution">
    <text evidence="1">The sequence shown here is derived from an EMBL/GenBank/DDBJ whole genome shotgun (WGS) entry which is preliminary data.</text>
</comment>